<evidence type="ECO:0000256" key="1">
    <source>
        <dbReference type="ARBA" id="ARBA00022794"/>
    </source>
</evidence>
<dbReference type="GO" id="GO:0060271">
    <property type="term" value="P:cilium assembly"/>
    <property type="evidence" value="ECO:0007669"/>
    <property type="project" value="InterPro"/>
</dbReference>
<dbReference type="InterPro" id="IPR020422">
    <property type="entry name" value="TYR_PHOSPHATASE_DUAL_dom"/>
</dbReference>
<evidence type="ECO:0000313" key="9">
    <source>
        <dbReference type="EMBL" id="KAB0801416.1"/>
    </source>
</evidence>
<dbReference type="SUPFAM" id="SSF52799">
    <property type="entry name" value="(Phosphotyrosine protein) phosphatases II"/>
    <property type="match status" value="1"/>
</dbReference>
<evidence type="ECO:0000259" key="7">
    <source>
        <dbReference type="PROSITE" id="PS50054"/>
    </source>
</evidence>
<organism evidence="9 10">
    <name type="scientific">Photinus pyralis</name>
    <name type="common">Common eastern firefly</name>
    <name type="synonym">Lampyris pyralis</name>
    <dbReference type="NCBI Taxonomy" id="7054"/>
    <lineage>
        <taxon>Eukaryota</taxon>
        <taxon>Metazoa</taxon>
        <taxon>Ecdysozoa</taxon>
        <taxon>Arthropoda</taxon>
        <taxon>Hexapoda</taxon>
        <taxon>Insecta</taxon>
        <taxon>Pterygota</taxon>
        <taxon>Neoptera</taxon>
        <taxon>Endopterygota</taxon>
        <taxon>Coleoptera</taxon>
        <taxon>Polyphaga</taxon>
        <taxon>Elateriformia</taxon>
        <taxon>Elateroidea</taxon>
        <taxon>Lampyridae</taxon>
        <taxon>Lampyrinae</taxon>
        <taxon>Photinus</taxon>
    </lineage>
</organism>
<dbReference type="Pfam" id="PF00782">
    <property type="entry name" value="DSPc"/>
    <property type="match status" value="1"/>
</dbReference>
<comment type="function">
    <text evidence="4">May play roles in cilia formation and/or maintenance.</text>
</comment>
<evidence type="ECO:0000256" key="6">
    <source>
        <dbReference type="ARBA" id="ARBA00072096"/>
    </source>
</evidence>
<dbReference type="InterPro" id="IPR049573">
    <property type="entry name" value="PTPDC1_PTP"/>
</dbReference>
<dbReference type="PROSITE" id="PS50056">
    <property type="entry name" value="TYR_PHOSPHATASE_2"/>
    <property type="match status" value="1"/>
</dbReference>
<comment type="similarity">
    <text evidence="5">Belongs to the protein-tyrosine phosphatase family. Non-receptor class PTPDC1 subfamily.</text>
</comment>
<name>A0A5N4AVR9_PHOPY</name>
<dbReference type="OrthoDB" id="542013at2759"/>
<keyword evidence="10" id="KW-1185">Reference proteome</keyword>
<dbReference type="InterPro" id="IPR000340">
    <property type="entry name" value="Dual-sp_phosphatase_cat-dom"/>
</dbReference>
<feature type="domain" description="Tyrosine-protein phosphatase" evidence="7">
    <location>
        <begin position="59"/>
        <end position="229"/>
    </location>
</feature>
<sequence>MESFNDDKRVVVANYTKLSENIRRLTPQGIQCSVFCGGTNCKYENPENWTADSLAIHGIYSHWITDDILAMARPSTAVIIKKNIIEQFQSLGIKSIINLQSAKEHASCGEPLEDSGFSYDPNIFMENDIYYYNFAWKDYGDASLSELLNPIKVLAFAVTEGRVAIHCHAGLGRTGVLIACYLVYSLRVSANDSIKFVRLKRPGSVQTRGQINCVRHFAQFILPQNITYYLKYSKGKYMVPYTLKKFLRRQRIVLHGYDERNFKYIPKIVHVICERMLELCGCQTDEFSSNALSITQNFLCIKVHGGTQQQESFSRVSSVDDILSTDDLPKLPTCNSSYTCNATSPSPSPSECDENTDASVKFSDSYSDLSTLDGEELKEDVKDLLLNENKCFQELVTNKQKEDTDSLREIYDRSEVISSLLIPFDNADSKFAQTILEYENTINASQFGWKLLKNETNIAMLASLLYDWLETLRSPVLGTDDLEVIVINYKLTEQCLAKFDLEEACLIEYLINFIAKLGPMSDKDEENVLLRMLAALTQQTVVIENETLPMGRDFRRFREGTLTCARHFFKALLPLTTEHHQKFAKARIGGTSAHSSAESDNQNM</sequence>
<evidence type="ECO:0000256" key="4">
    <source>
        <dbReference type="ARBA" id="ARBA00056295"/>
    </source>
</evidence>
<dbReference type="InterPro" id="IPR050561">
    <property type="entry name" value="PTP"/>
</dbReference>
<evidence type="ECO:0000256" key="3">
    <source>
        <dbReference type="ARBA" id="ARBA00022912"/>
    </source>
</evidence>
<dbReference type="AlphaFoldDB" id="A0A5N4AVR9"/>
<evidence type="ECO:0000259" key="8">
    <source>
        <dbReference type="PROSITE" id="PS50056"/>
    </source>
</evidence>
<dbReference type="Proteomes" id="UP000327044">
    <property type="component" value="Unassembled WGS sequence"/>
</dbReference>
<dbReference type="InterPro" id="IPR003595">
    <property type="entry name" value="Tyr_Pase_cat"/>
</dbReference>
<dbReference type="PROSITE" id="PS50054">
    <property type="entry name" value="TYR_PHOSPHATASE_DUAL"/>
    <property type="match status" value="1"/>
</dbReference>
<dbReference type="Gene3D" id="3.90.190.10">
    <property type="entry name" value="Protein tyrosine phosphatase superfamily"/>
    <property type="match status" value="1"/>
</dbReference>
<reference evidence="9 10" key="1">
    <citation type="journal article" date="2018" name="Elife">
        <title>Firefly genomes illuminate parallel origins of bioluminescence in beetles.</title>
        <authorList>
            <person name="Fallon T.R."/>
            <person name="Lower S.E."/>
            <person name="Chang C.H."/>
            <person name="Bessho-Uehara M."/>
            <person name="Martin G.J."/>
            <person name="Bewick A.J."/>
            <person name="Behringer M."/>
            <person name="Debat H.J."/>
            <person name="Wong I."/>
            <person name="Day J.C."/>
            <person name="Suvorov A."/>
            <person name="Silva C.J."/>
            <person name="Stanger-Hall K.F."/>
            <person name="Hall D.W."/>
            <person name="Schmitz R.J."/>
            <person name="Nelson D.R."/>
            <person name="Lewis S.M."/>
            <person name="Shigenobu S."/>
            <person name="Bybee S.M."/>
            <person name="Larracuente A.M."/>
            <person name="Oba Y."/>
            <person name="Weng J.K."/>
        </authorList>
    </citation>
    <scope>NUCLEOTIDE SEQUENCE [LARGE SCALE GENOMIC DNA]</scope>
    <source>
        <strain evidence="9">1611_PpyrPB1</strain>
        <tissue evidence="9">Whole body</tissue>
    </source>
</reference>
<accession>A0A5N4AVR9</accession>
<dbReference type="PANTHER" id="PTHR23339">
    <property type="entry name" value="TYROSINE SPECIFIC PROTEIN PHOSPHATASE AND DUAL SPECIFICITY PROTEIN PHOSPHATASE"/>
    <property type="match status" value="1"/>
</dbReference>
<comment type="caution">
    <text evidence="9">The sequence shown here is derived from an EMBL/GenBank/DDBJ whole genome shotgun (WGS) entry which is preliminary data.</text>
</comment>
<dbReference type="InParanoid" id="A0A5N4AVR9"/>
<dbReference type="PROSITE" id="PS00383">
    <property type="entry name" value="TYR_PHOSPHATASE_1"/>
    <property type="match status" value="1"/>
</dbReference>
<feature type="domain" description="Tyrosine specific protein phosphatases" evidence="8">
    <location>
        <begin position="145"/>
        <end position="212"/>
    </location>
</feature>
<dbReference type="InterPro" id="IPR000387">
    <property type="entry name" value="Tyr_Pase_dom"/>
</dbReference>
<proteinExistence type="inferred from homology"/>
<dbReference type="SMART" id="SM00404">
    <property type="entry name" value="PTPc_motif"/>
    <property type="match status" value="1"/>
</dbReference>
<keyword evidence="1" id="KW-0970">Cilium biogenesis/degradation</keyword>
<evidence type="ECO:0000256" key="2">
    <source>
        <dbReference type="ARBA" id="ARBA00022801"/>
    </source>
</evidence>
<dbReference type="SMART" id="SM00195">
    <property type="entry name" value="DSPc"/>
    <property type="match status" value="1"/>
</dbReference>
<evidence type="ECO:0000256" key="5">
    <source>
        <dbReference type="ARBA" id="ARBA00060867"/>
    </source>
</evidence>
<dbReference type="FunFam" id="3.90.190.10:FF:000027">
    <property type="entry name" value="Protein tyrosine phosphatase domain containing 1"/>
    <property type="match status" value="1"/>
</dbReference>
<keyword evidence="2" id="KW-0378">Hydrolase</keyword>
<dbReference type="InterPro" id="IPR029021">
    <property type="entry name" value="Prot-tyrosine_phosphatase-like"/>
</dbReference>
<dbReference type="EMBL" id="VVIM01000003">
    <property type="protein sequence ID" value="KAB0801416.1"/>
    <property type="molecule type" value="Genomic_DNA"/>
</dbReference>
<keyword evidence="3" id="KW-0904">Protein phosphatase</keyword>
<dbReference type="CDD" id="cd14506">
    <property type="entry name" value="PTP_PTPDC1"/>
    <property type="match status" value="1"/>
</dbReference>
<gene>
    <name evidence="9" type="ORF">PPYR_05770</name>
</gene>
<evidence type="ECO:0000313" key="10">
    <source>
        <dbReference type="Proteomes" id="UP000327044"/>
    </source>
</evidence>
<dbReference type="InterPro" id="IPR016130">
    <property type="entry name" value="Tyr_Pase_AS"/>
</dbReference>
<protein>
    <recommendedName>
        <fullName evidence="6">Protein tyrosine phosphatase domain-containing protein 1</fullName>
    </recommendedName>
</protein>
<dbReference type="GO" id="GO:0004725">
    <property type="term" value="F:protein tyrosine phosphatase activity"/>
    <property type="evidence" value="ECO:0007669"/>
    <property type="project" value="InterPro"/>
</dbReference>